<evidence type="ECO:0008006" key="4">
    <source>
        <dbReference type="Google" id="ProtNLM"/>
    </source>
</evidence>
<gene>
    <name evidence="2" type="ORF">ACFPCY_06250</name>
</gene>
<evidence type="ECO:0000313" key="3">
    <source>
        <dbReference type="Proteomes" id="UP001595872"/>
    </source>
</evidence>
<comment type="caution">
    <text evidence="2">The sequence shown here is derived from an EMBL/GenBank/DDBJ whole genome shotgun (WGS) entry which is preliminary data.</text>
</comment>
<feature type="region of interest" description="Disordered" evidence="1">
    <location>
        <begin position="1"/>
        <end position="61"/>
    </location>
</feature>
<dbReference type="InterPro" id="IPR053842">
    <property type="entry name" value="NikA-like"/>
</dbReference>
<evidence type="ECO:0000256" key="1">
    <source>
        <dbReference type="SAM" id="MobiDB-lite"/>
    </source>
</evidence>
<proteinExistence type="predicted"/>
<keyword evidence="3" id="KW-1185">Reference proteome</keyword>
<reference evidence="3" key="1">
    <citation type="journal article" date="2019" name="Int. J. Syst. Evol. Microbiol.">
        <title>The Global Catalogue of Microorganisms (GCM) 10K type strain sequencing project: providing services to taxonomists for standard genome sequencing and annotation.</title>
        <authorList>
            <consortium name="The Broad Institute Genomics Platform"/>
            <consortium name="The Broad Institute Genome Sequencing Center for Infectious Disease"/>
            <person name="Wu L."/>
            <person name="Ma J."/>
        </authorList>
    </citation>
    <scope>NUCLEOTIDE SEQUENCE [LARGE SCALE GENOMIC DNA]</scope>
    <source>
        <strain evidence="3">KLKA75</strain>
    </source>
</reference>
<dbReference type="Proteomes" id="UP001595872">
    <property type="component" value="Unassembled WGS sequence"/>
</dbReference>
<sequence>MEIPGISLPTERGREHEPDRARSGMEVALPQERLPQQAPKRRHGTDQNRRRHQSPRRDKKITFSLSRQEYAVLRDAARRSHLAVGAFVAHAALAEATGAGRADHAELRALLGELMQAGGQVRRLGVNLNQAVAALHSGELAQQLGAYAHACARAVDKLDRTADEICRRLP</sequence>
<accession>A0ABV9TUN9</accession>
<feature type="compositionally biased region" description="Basic and acidic residues" evidence="1">
    <location>
        <begin position="11"/>
        <end position="23"/>
    </location>
</feature>
<protein>
    <recommendedName>
        <fullName evidence="4">Mobilization protein MobC</fullName>
    </recommendedName>
</protein>
<organism evidence="2 3">
    <name type="scientific">Actinomadura gamaensis</name>
    <dbReference type="NCBI Taxonomy" id="1763541"/>
    <lineage>
        <taxon>Bacteria</taxon>
        <taxon>Bacillati</taxon>
        <taxon>Actinomycetota</taxon>
        <taxon>Actinomycetes</taxon>
        <taxon>Streptosporangiales</taxon>
        <taxon>Thermomonosporaceae</taxon>
        <taxon>Actinomadura</taxon>
    </lineage>
</organism>
<feature type="compositionally biased region" description="Basic residues" evidence="1">
    <location>
        <begin position="39"/>
        <end position="59"/>
    </location>
</feature>
<dbReference type="EMBL" id="JBHSIT010000002">
    <property type="protein sequence ID" value="MFC4906910.1"/>
    <property type="molecule type" value="Genomic_DNA"/>
</dbReference>
<evidence type="ECO:0000313" key="2">
    <source>
        <dbReference type="EMBL" id="MFC4906910.1"/>
    </source>
</evidence>
<dbReference type="Pfam" id="PF21983">
    <property type="entry name" value="NikA-like"/>
    <property type="match status" value="1"/>
</dbReference>
<dbReference type="RefSeq" id="WP_378252651.1">
    <property type="nucleotide sequence ID" value="NZ_JBHSIT010000002.1"/>
</dbReference>
<name>A0ABV9TUN9_9ACTN</name>